<dbReference type="AlphaFoldDB" id="A0A839QWM5"/>
<dbReference type="EMBL" id="JACHWP010000028">
    <property type="protein sequence ID" value="MBB3024095.1"/>
    <property type="molecule type" value="Genomic_DNA"/>
</dbReference>
<evidence type="ECO:0000259" key="2">
    <source>
        <dbReference type="Pfam" id="PF00857"/>
    </source>
</evidence>
<keyword evidence="1" id="KW-0378">Hydrolase</keyword>
<feature type="domain" description="Isochorismatase-like" evidence="2">
    <location>
        <begin position="8"/>
        <end position="166"/>
    </location>
</feature>
<dbReference type="GO" id="GO:0016787">
    <property type="term" value="F:hydrolase activity"/>
    <property type="evidence" value="ECO:0007669"/>
    <property type="project" value="UniProtKB-KW"/>
</dbReference>
<comment type="caution">
    <text evidence="4">The sequence shown here is derived from an EMBL/GenBank/DDBJ whole genome shotgun (WGS) entry which is preliminary data.</text>
</comment>
<gene>
    <name evidence="3" type="ORF">FHX50_002243</name>
    <name evidence="4" type="ORF">FHX50_002402</name>
</gene>
<proteinExistence type="predicted"/>
<evidence type="ECO:0000313" key="5">
    <source>
        <dbReference type="Proteomes" id="UP000568050"/>
    </source>
</evidence>
<organism evidence="4 5">
    <name type="scientific">Helcobacillus massiliensis</name>
    <dbReference type="NCBI Taxonomy" id="521392"/>
    <lineage>
        <taxon>Bacteria</taxon>
        <taxon>Bacillati</taxon>
        <taxon>Actinomycetota</taxon>
        <taxon>Actinomycetes</taxon>
        <taxon>Micrococcales</taxon>
        <taxon>Dermabacteraceae</taxon>
        <taxon>Helcobacillus</taxon>
    </lineage>
</organism>
<evidence type="ECO:0000313" key="3">
    <source>
        <dbReference type="EMBL" id="MBB3023936.1"/>
    </source>
</evidence>
<reference evidence="4 5" key="1">
    <citation type="submission" date="2020-08" db="EMBL/GenBank/DDBJ databases">
        <title>Sequencing the genomes of 1000 actinobacteria strains.</title>
        <authorList>
            <person name="Klenk H.-P."/>
        </authorList>
    </citation>
    <scope>NUCLEOTIDE SEQUENCE [LARGE SCALE GENOMIC DNA]</scope>
    <source>
        <strain evidence="4 5">DSM 23040</strain>
    </source>
</reference>
<dbReference type="RefSeq" id="WP_343064099.1">
    <property type="nucleotide sequence ID" value="NZ_CBCSFZ010000035.1"/>
</dbReference>
<accession>A0A839QWM5</accession>
<dbReference type="Pfam" id="PF00857">
    <property type="entry name" value="Isochorismatase"/>
    <property type="match status" value="1"/>
</dbReference>
<dbReference type="PANTHER" id="PTHR43540">
    <property type="entry name" value="PEROXYUREIDOACRYLATE/UREIDOACRYLATE AMIDOHYDROLASE-RELATED"/>
    <property type="match status" value="1"/>
</dbReference>
<keyword evidence="5" id="KW-1185">Reference proteome</keyword>
<protein>
    <submittedName>
        <fullName evidence="4">Nicotinamidase-related amidase</fullName>
    </submittedName>
</protein>
<sequence length="188" mass="20061">MAEPSPFLVIVDPQVIFAADGSDWQSPFWADAEPNILRLADAFGERVVVTRWLPTANRSTSWGDYFEAWPFADVPADDPLYDLLPGFEDLSPHPTVDEPTFGKWHQQLRDIVGDATEVVVAGVSTDCCVISTVLPAADAGARITVVADACAASTAENGAAAMHVMGLYPPQVQITSTATVLASRATTT</sequence>
<dbReference type="InterPro" id="IPR050272">
    <property type="entry name" value="Isochorismatase-like_hydrls"/>
</dbReference>
<dbReference type="Gene3D" id="3.40.50.850">
    <property type="entry name" value="Isochorismatase-like"/>
    <property type="match status" value="1"/>
</dbReference>
<dbReference type="EMBL" id="JACHWP010000018">
    <property type="protein sequence ID" value="MBB3023936.1"/>
    <property type="molecule type" value="Genomic_DNA"/>
</dbReference>
<evidence type="ECO:0000256" key="1">
    <source>
        <dbReference type="ARBA" id="ARBA00022801"/>
    </source>
</evidence>
<dbReference type="PANTHER" id="PTHR43540:SF6">
    <property type="entry name" value="ISOCHORISMATASE-LIKE DOMAIN-CONTAINING PROTEIN"/>
    <property type="match status" value="1"/>
</dbReference>
<dbReference type="InterPro" id="IPR036380">
    <property type="entry name" value="Isochorismatase-like_sf"/>
</dbReference>
<evidence type="ECO:0000313" key="4">
    <source>
        <dbReference type="EMBL" id="MBB3024095.1"/>
    </source>
</evidence>
<dbReference type="CDD" id="cd00431">
    <property type="entry name" value="cysteine_hydrolases"/>
    <property type="match status" value="1"/>
</dbReference>
<dbReference type="InterPro" id="IPR000868">
    <property type="entry name" value="Isochorismatase-like_dom"/>
</dbReference>
<dbReference type="Proteomes" id="UP000568050">
    <property type="component" value="Unassembled WGS sequence"/>
</dbReference>
<dbReference type="SUPFAM" id="SSF52499">
    <property type="entry name" value="Isochorismatase-like hydrolases"/>
    <property type="match status" value="1"/>
</dbReference>
<name>A0A839QWM5_9MICO</name>